<dbReference type="SUPFAM" id="SSF55154">
    <property type="entry name" value="CYTH-like phosphatases"/>
    <property type="match status" value="1"/>
</dbReference>
<comment type="caution">
    <text evidence="3">The sequence shown here is derived from an EMBL/GenBank/DDBJ whole genome shotgun (WGS) entry which is preliminary data.</text>
</comment>
<evidence type="ECO:0000313" key="3">
    <source>
        <dbReference type="EMBL" id="MDI3420359.1"/>
    </source>
</evidence>
<dbReference type="Proteomes" id="UP001237105">
    <property type="component" value="Unassembled WGS sequence"/>
</dbReference>
<evidence type="ECO:0000256" key="1">
    <source>
        <dbReference type="SAM" id="MobiDB-lite"/>
    </source>
</evidence>
<protein>
    <submittedName>
        <fullName evidence="3">VTC domain-containing protein</fullName>
    </submittedName>
</protein>
<organism evidence="3 4">
    <name type="scientific">Streptomyces luteolus</name>
    <dbReference type="NCBI Taxonomy" id="3043615"/>
    <lineage>
        <taxon>Bacteria</taxon>
        <taxon>Bacillati</taxon>
        <taxon>Actinomycetota</taxon>
        <taxon>Actinomycetes</taxon>
        <taxon>Kitasatosporales</taxon>
        <taxon>Streptomycetaceae</taxon>
        <taxon>Streptomyces</taxon>
    </lineage>
</organism>
<feature type="region of interest" description="Disordered" evidence="1">
    <location>
        <begin position="262"/>
        <end position="290"/>
    </location>
</feature>
<dbReference type="EMBL" id="JASCIS010000016">
    <property type="protein sequence ID" value="MDI3420359.1"/>
    <property type="molecule type" value="Genomic_DNA"/>
</dbReference>
<gene>
    <name evidence="3" type="ORF">QIT00_17650</name>
</gene>
<dbReference type="Pfam" id="PF09359">
    <property type="entry name" value="VTC"/>
    <property type="match status" value="1"/>
</dbReference>
<feature type="domain" description="VTC" evidence="2">
    <location>
        <begin position="68"/>
        <end position="244"/>
    </location>
</feature>
<proteinExistence type="predicted"/>
<dbReference type="InterPro" id="IPR033469">
    <property type="entry name" value="CYTH-like_dom_sf"/>
</dbReference>
<reference evidence="3 4" key="1">
    <citation type="submission" date="2023-05" db="EMBL/GenBank/DDBJ databases">
        <title>Draft genome sequence of Streptomyces sp. B-S-A12 isolated from a cave soil in Thailand.</title>
        <authorList>
            <person name="Chamroensaksri N."/>
            <person name="Muangham S."/>
        </authorList>
    </citation>
    <scope>NUCLEOTIDE SEQUENCE [LARGE SCALE GENOMIC DNA]</scope>
    <source>
        <strain evidence="3 4">B-S-A12</strain>
    </source>
</reference>
<evidence type="ECO:0000313" key="4">
    <source>
        <dbReference type="Proteomes" id="UP001237105"/>
    </source>
</evidence>
<feature type="compositionally biased region" description="Pro residues" evidence="1">
    <location>
        <begin position="264"/>
        <end position="279"/>
    </location>
</feature>
<dbReference type="RefSeq" id="WP_282536241.1">
    <property type="nucleotide sequence ID" value="NZ_JASCIS010000016.1"/>
</dbReference>
<sequence length="290" mass="32310">MNPALRAVGRAALAAHPIPLAEVLARAELLARFDHSYLVPVEVFEEFAALLTDPRRPSGPFRALSIGGKRWFSYHSVYYDTPALRTFHDHRQGRRLRFRVRERLYRDTGERQFEVKLKGPRGETVKHRERLTGTDHALDADRHAFLGGVLRSAYGIEAPDGLEPALVTDYRRATFVADGQRVTCDAGLVVREAAGQGRSARADAGLVLVETKTRGHLTEADRLLHRFGLRASEFTKYTCGFAALRPELGVNRWTRPVNEVFSSPPRPFPNVLPDGPPQTPEGLNLSPSGD</sequence>
<accession>A0ABT6SXN8</accession>
<evidence type="ECO:0000259" key="2">
    <source>
        <dbReference type="Pfam" id="PF09359"/>
    </source>
</evidence>
<keyword evidence="4" id="KW-1185">Reference proteome</keyword>
<name>A0ABT6SXN8_9ACTN</name>
<dbReference type="InterPro" id="IPR018966">
    <property type="entry name" value="VTC_domain"/>
</dbReference>